<dbReference type="NCBIfam" id="NF009232">
    <property type="entry name" value="PRK12582.1"/>
    <property type="match status" value="1"/>
</dbReference>
<dbReference type="Gene3D" id="3.40.50.12780">
    <property type="entry name" value="N-terminal domain of ligase-like"/>
    <property type="match status" value="1"/>
</dbReference>
<dbReference type="Pfam" id="PF00501">
    <property type="entry name" value="AMP-binding"/>
    <property type="match status" value="1"/>
</dbReference>
<dbReference type="GO" id="GO:0016405">
    <property type="term" value="F:CoA-ligase activity"/>
    <property type="evidence" value="ECO:0007669"/>
    <property type="project" value="TreeGrafter"/>
</dbReference>
<dbReference type="PROSITE" id="PS00455">
    <property type="entry name" value="AMP_BINDING"/>
    <property type="match status" value="1"/>
</dbReference>
<gene>
    <name evidence="2" type="ORF">CP49_16180</name>
</gene>
<comment type="caution">
    <text evidence="2">The sequence shown here is derived from an EMBL/GenBank/DDBJ whole genome shotgun (WGS) entry which is preliminary data.</text>
</comment>
<dbReference type="PANTHER" id="PTHR24096">
    <property type="entry name" value="LONG-CHAIN-FATTY-ACID--COA LIGASE"/>
    <property type="match status" value="1"/>
</dbReference>
<evidence type="ECO:0000313" key="2">
    <source>
        <dbReference type="EMBL" id="KRR13292.1"/>
    </source>
</evidence>
<evidence type="ECO:0000259" key="1">
    <source>
        <dbReference type="Pfam" id="PF00501"/>
    </source>
</evidence>
<dbReference type="STRING" id="1518501.CQ10_07360"/>
<name>A0A0R3LZN6_9BRAD</name>
<dbReference type="PANTHER" id="PTHR24096:SF420">
    <property type="entry name" value="LONG-CHAIN-FATTY-ACID--COA LIGASE-RELATED"/>
    <property type="match status" value="1"/>
</dbReference>
<reference evidence="2 3" key="1">
    <citation type="submission" date="2014-03" db="EMBL/GenBank/DDBJ databases">
        <title>Bradyrhizobium valentinum sp. nov., isolated from effective nodules of Lupinus mariae-josephae, a lupine endemic of basic-lime soils in Eastern Spain.</title>
        <authorList>
            <person name="Duran D."/>
            <person name="Rey L."/>
            <person name="Navarro A."/>
            <person name="Busquets A."/>
            <person name="Imperial J."/>
            <person name="Ruiz-Argueso T."/>
        </authorList>
    </citation>
    <scope>NUCLEOTIDE SEQUENCE [LARGE SCALE GENOMIC DNA]</scope>
    <source>
        <strain evidence="2 3">LmjM3</strain>
    </source>
</reference>
<dbReference type="CDD" id="cd05921">
    <property type="entry name" value="FCS"/>
    <property type="match status" value="1"/>
</dbReference>
<dbReference type="SUPFAM" id="SSF56801">
    <property type="entry name" value="Acetyl-CoA synthetase-like"/>
    <property type="match status" value="1"/>
</dbReference>
<feature type="domain" description="AMP-dependent synthetase/ligase" evidence="1">
    <location>
        <begin position="65"/>
        <end position="447"/>
    </location>
</feature>
<dbReference type="Proteomes" id="UP000051913">
    <property type="component" value="Unassembled WGS sequence"/>
</dbReference>
<dbReference type="AlphaFoldDB" id="A0A0R3LZN6"/>
<dbReference type="EMBL" id="LLXX01000021">
    <property type="protein sequence ID" value="KRR13292.1"/>
    <property type="molecule type" value="Genomic_DNA"/>
</dbReference>
<protein>
    <submittedName>
        <fullName evidence="2">Acyl-CoA synthetase</fullName>
    </submittedName>
</protein>
<organism evidence="2 3">
    <name type="scientific">Bradyrhizobium valentinum</name>
    <dbReference type="NCBI Taxonomy" id="1518501"/>
    <lineage>
        <taxon>Bacteria</taxon>
        <taxon>Pseudomonadati</taxon>
        <taxon>Pseudomonadota</taxon>
        <taxon>Alphaproteobacteria</taxon>
        <taxon>Hyphomicrobiales</taxon>
        <taxon>Nitrobacteraceae</taxon>
        <taxon>Bradyrhizobium</taxon>
    </lineage>
</organism>
<dbReference type="InterPro" id="IPR020845">
    <property type="entry name" value="AMP-binding_CS"/>
</dbReference>
<evidence type="ECO:0000313" key="3">
    <source>
        <dbReference type="Proteomes" id="UP000051913"/>
    </source>
</evidence>
<dbReference type="InterPro" id="IPR000873">
    <property type="entry name" value="AMP-dep_synth/lig_dom"/>
</dbReference>
<dbReference type="Pfam" id="PF23562">
    <property type="entry name" value="AMP-binding_C_3"/>
    <property type="match status" value="1"/>
</dbReference>
<accession>A0A0R3LZN6</accession>
<proteinExistence type="predicted"/>
<sequence>MRKGQKFRETQYEWECCAVLTKPAFRKIEWLARDIAVERRPDGVIILKSRIPLKAYEKHIPASLSKWAKQAPERIWLAQRGGPDRQWRKVSYGEAKRIVDALTQGLLNLGLAEGRPVAILSGNSIEHALMTQAAMQARLPAAPVSPAYSLMSQDHLKLKYLFNLIKPAVVMVQDGPTFEKALKAIDLTGVTVVHVARPCEGVKSVSFADLAATPVTNAVEESIAKITPDTIGKLLFTSGSTGMPKAVINTQEMMCANAAMMMQVRPRDPNGPLATVLDWMPWNHTMGGNAAFHPILVDGGTLYIDDGRPMPGQFEETIRNLREVSPTYYANVPAGYAALAAAMEKDDALCRSFFKNLSVMAYGGARLPDDLYDRMQALAVKTTGERIVFYTGWGSTETAPTSTGTYWDTERVGLIGLPFPGVELKMVPCGSKYELRLRGINVTPGYFGQPELTKKMFDEEGFYCIGDAGVFVDDNDPLQGIIFAGRVVEDFKLTTGTFVHVGSLRTDAIAAATPVVHDALVTGQDRPFIGLLAWPNLHACRQITGNPDATFEDVVRHPQVIDCLKRGLEAHNASATGSSMRIARAMLMAEPPSIDGNELTDKGYINQRAGLERRAALVEKLYADQPGEDVIVLQ</sequence>
<dbReference type="InterPro" id="IPR042099">
    <property type="entry name" value="ANL_N_sf"/>
</dbReference>
<keyword evidence="3" id="KW-1185">Reference proteome</keyword>